<organism evidence="1 2">
    <name type="scientific">Sphingobacterium tabacisoli</name>
    <dbReference type="NCBI Taxonomy" id="2044855"/>
    <lineage>
        <taxon>Bacteria</taxon>
        <taxon>Pseudomonadati</taxon>
        <taxon>Bacteroidota</taxon>
        <taxon>Sphingobacteriia</taxon>
        <taxon>Sphingobacteriales</taxon>
        <taxon>Sphingobacteriaceae</taxon>
        <taxon>Sphingobacterium</taxon>
    </lineage>
</organism>
<dbReference type="InterPro" id="IPR011990">
    <property type="entry name" value="TPR-like_helical_dom_sf"/>
</dbReference>
<protein>
    <submittedName>
        <fullName evidence="1">SusD/RagB family nutrient-binding outer membrane lipoprotein</fullName>
    </submittedName>
</protein>
<dbReference type="SUPFAM" id="SSF48452">
    <property type="entry name" value="TPR-like"/>
    <property type="match status" value="1"/>
</dbReference>
<keyword evidence="1" id="KW-0449">Lipoprotein</keyword>
<dbReference type="RefSeq" id="WP_210355714.1">
    <property type="nucleotide sequence ID" value="NZ_JAEQMU010000005.1"/>
</dbReference>
<proteinExistence type="predicted"/>
<dbReference type="EMBL" id="JBHULD010000007">
    <property type="protein sequence ID" value="MFD2553975.1"/>
    <property type="molecule type" value="Genomic_DNA"/>
</dbReference>
<dbReference type="Proteomes" id="UP001597440">
    <property type="component" value="Unassembled WGS sequence"/>
</dbReference>
<dbReference type="PROSITE" id="PS51257">
    <property type="entry name" value="PROKAR_LIPOPROTEIN"/>
    <property type="match status" value="1"/>
</dbReference>
<gene>
    <name evidence="1" type="ORF">ACFSQW_06210</name>
</gene>
<dbReference type="Pfam" id="PF12771">
    <property type="entry name" value="SusD-like_2"/>
    <property type="match status" value="1"/>
</dbReference>
<reference evidence="2" key="1">
    <citation type="journal article" date="2019" name="Int. J. Syst. Evol. Microbiol.">
        <title>The Global Catalogue of Microorganisms (GCM) 10K type strain sequencing project: providing services to taxonomists for standard genome sequencing and annotation.</title>
        <authorList>
            <consortium name="The Broad Institute Genomics Platform"/>
            <consortium name="The Broad Institute Genome Sequencing Center for Infectious Disease"/>
            <person name="Wu L."/>
            <person name="Ma J."/>
        </authorList>
    </citation>
    <scope>NUCLEOTIDE SEQUENCE [LARGE SCALE GENOMIC DNA]</scope>
    <source>
        <strain evidence="2">KCTC 52298</strain>
    </source>
</reference>
<keyword evidence="2" id="KW-1185">Reference proteome</keyword>
<dbReference type="Gene3D" id="1.25.40.390">
    <property type="match status" value="1"/>
</dbReference>
<name>A0ABW5L188_9SPHI</name>
<dbReference type="InterPro" id="IPR041662">
    <property type="entry name" value="SusD-like_2"/>
</dbReference>
<accession>A0ABW5L188</accession>
<evidence type="ECO:0000313" key="2">
    <source>
        <dbReference type="Proteomes" id="UP001597440"/>
    </source>
</evidence>
<comment type="caution">
    <text evidence="1">The sequence shown here is derived from an EMBL/GenBank/DDBJ whole genome shotgun (WGS) entry which is preliminary data.</text>
</comment>
<evidence type="ECO:0000313" key="1">
    <source>
        <dbReference type="EMBL" id="MFD2553975.1"/>
    </source>
</evidence>
<sequence>MRYNIIRIGIIAFASITFVACSDFLDVNDNPNSPIKENLSLSAKLPAALVTSAAYESTQLNQVGGFWGGYWGTSNEGVSSFMSLKNYNGPAIRDTRDGIAVWESSYNNLLYYKEVLDQATAEQALFYSGIAKIMMAHHFFTLVDFYNNVPYEEALKGSSILHPTYESGKDVYRKSMDLITEGIAEIKVASLKPSNDDVMFKGSEVKWVKFGNTLKLRALLRQSEVKDQATYIRQEIAKIVQEGSGFLEEDAAVNPGFLNTAAKMSPFYETYYRNNSGVAVANYANIRPSQYLVNKYKEYNDPRLAQNYVSAKGEYKGVIFGSNAIADEFAAGNTSAFKGPNENGNKPGGVVKSFSQSAVLLSLAEANFLQAEAAERGWIAGEAGRLYQNGIQASFNYLFNAVYNIEDYMNQTNVRYGDATNKIERIITQKWLALNSVNNIQAWADFRRLGYPNFPNSVSSPTPEAYPLRFMYPETEINTNNVNVSRQGDNGILTARIWWDVN</sequence>